<keyword evidence="9 10" id="KW-0804">Transcription</keyword>
<organismHost>
    <name type="scientific">Pan troglodytes</name>
    <name type="common">Chimpanzee</name>
    <dbReference type="NCBI Taxonomy" id="9598"/>
</organismHost>
<evidence type="ECO:0000256" key="9">
    <source>
        <dbReference type="ARBA" id="ARBA00023163"/>
    </source>
</evidence>
<evidence type="ECO:0000256" key="7">
    <source>
        <dbReference type="ARBA" id="ARBA00023015"/>
    </source>
</evidence>
<dbReference type="GO" id="GO:0044196">
    <property type="term" value="C:host cell nucleolus"/>
    <property type="evidence" value="ECO:0007669"/>
    <property type="project" value="UniProtKB-SubCell"/>
</dbReference>
<keyword evidence="8 10" id="KW-0010">Activator</keyword>
<dbReference type="GO" id="GO:0050434">
    <property type="term" value="P:positive regulation of viral transcription"/>
    <property type="evidence" value="ECO:0007669"/>
    <property type="project" value="InterPro"/>
</dbReference>
<keyword evidence="6 10" id="KW-0694">RNA-binding</keyword>
<dbReference type="GO" id="GO:0003723">
    <property type="term" value="F:RNA binding"/>
    <property type="evidence" value="ECO:0007669"/>
    <property type="project" value="UniProtKB-KW"/>
</dbReference>
<keyword evidence="4 10" id="KW-1048">Host nucleus</keyword>
<accession>Q90PX0</accession>
<keyword evidence="7 10" id="KW-0805">Transcription regulation</keyword>
<feature type="region of interest" description="Disordered" evidence="11">
    <location>
        <begin position="54"/>
        <end position="115"/>
    </location>
</feature>
<dbReference type="PRINTS" id="PR00055">
    <property type="entry name" value="HIVTATDOMAIN"/>
</dbReference>
<organism evidence="12">
    <name type="scientific">Simian immunodeficiency virus</name>
    <name type="common">SIV</name>
    <dbReference type="NCBI Taxonomy" id="11723"/>
    <lineage>
        <taxon>Viruses</taxon>
        <taxon>Riboviria</taxon>
        <taxon>Pararnavirae</taxon>
        <taxon>Artverviricota</taxon>
        <taxon>Revtraviricetes</taxon>
        <taxon>Ortervirales</taxon>
        <taxon>Retroviridae</taxon>
        <taxon>Orthoretrovirinae</taxon>
        <taxon>Lentivirus</taxon>
        <taxon>Lentivirus simimdef</taxon>
    </lineage>
</organism>
<keyword evidence="5" id="KW-0945">Host-virus interaction</keyword>
<dbReference type="InterPro" id="IPR036963">
    <property type="entry name" value="Tat_dom_sf"/>
</dbReference>
<sequence length="115" mass="13182">MDVKGAGLEEREEEILLDPFFTRETSCNSCYCKRCVYHCQLCFLQKALGINYASRRRRRGRPGNKKKNQINPFDTSEQSLSAIGRNSQSKKEKKEAVEKAVDTNITTGREDIFIS</sequence>
<name>Q90PX0_SIV</name>
<evidence type="ECO:0000256" key="8">
    <source>
        <dbReference type="ARBA" id="ARBA00023159"/>
    </source>
</evidence>
<dbReference type="InterPro" id="IPR001831">
    <property type="entry name" value="IV_Tat"/>
</dbReference>
<evidence type="ECO:0000256" key="5">
    <source>
        <dbReference type="ARBA" id="ARBA00022581"/>
    </source>
</evidence>
<comment type="similarity">
    <text evidence="2 10">Belongs to the lentiviruses Tat family.</text>
</comment>
<evidence type="ECO:0000256" key="10">
    <source>
        <dbReference type="RuleBase" id="RU003311"/>
    </source>
</evidence>
<gene>
    <name evidence="12" type="primary">tat</name>
</gene>
<protein>
    <recommendedName>
        <fullName evidence="3 10">Protein Tat</fullName>
    </recommendedName>
</protein>
<organismHost>
    <name type="scientific">Cercopithecidae</name>
    <name type="common">Old World monkeys</name>
    <dbReference type="NCBI Taxonomy" id="9527"/>
</organismHost>
<evidence type="ECO:0000256" key="4">
    <source>
        <dbReference type="ARBA" id="ARBA00022562"/>
    </source>
</evidence>
<evidence type="ECO:0000256" key="3">
    <source>
        <dbReference type="ARBA" id="ARBA00022376"/>
    </source>
</evidence>
<evidence type="ECO:0000256" key="1">
    <source>
        <dbReference type="ARBA" id="ARBA00004307"/>
    </source>
</evidence>
<evidence type="ECO:0000256" key="6">
    <source>
        <dbReference type="ARBA" id="ARBA00022884"/>
    </source>
</evidence>
<dbReference type="EMBL" id="AF349680">
    <property type="protein sequence ID" value="AAK69678.1"/>
    <property type="molecule type" value="Genomic_DNA"/>
</dbReference>
<comment type="subcellular location">
    <subcellularLocation>
        <location evidence="1 10">Host nucleus</location>
        <location evidence="1 10">Host nucleolus</location>
    </subcellularLocation>
</comment>
<reference evidence="12" key="1">
    <citation type="journal article" date="2001" name="J. Virol.">
        <title>Characterization of novel simian immunodeficiency viruses from red-capped mangabeys from Nigeria (SIVrcmNG409 and -NG411).</title>
        <authorList>
            <person name="Beer B.E."/>
            <person name="Foley B.T."/>
            <person name="Kuiken C.L."/>
            <person name="Tooze Z."/>
            <person name="Goeken R.M."/>
            <person name="Brown C.R."/>
            <person name="Hu J."/>
            <person name="St Claire M."/>
            <person name="Korber B.T."/>
            <person name="Hirsch V.M."/>
        </authorList>
    </citation>
    <scope>NUCLEOTIDE SEQUENCE</scope>
    <source>
        <strain evidence="12">SIVrcmNg411</strain>
    </source>
</reference>
<feature type="compositionally biased region" description="Basic residues" evidence="11">
    <location>
        <begin position="54"/>
        <end position="68"/>
    </location>
</feature>
<evidence type="ECO:0000256" key="11">
    <source>
        <dbReference type="SAM" id="MobiDB-lite"/>
    </source>
</evidence>
<evidence type="ECO:0000313" key="12">
    <source>
        <dbReference type="EMBL" id="AAK69678.1"/>
    </source>
</evidence>
<evidence type="ECO:0000256" key="2">
    <source>
        <dbReference type="ARBA" id="ARBA00009398"/>
    </source>
</evidence>
<dbReference type="Gene3D" id="4.10.20.10">
    <property type="entry name" value="Tat domain"/>
    <property type="match status" value="1"/>
</dbReference>
<dbReference type="Pfam" id="PF00539">
    <property type="entry name" value="Tat"/>
    <property type="match status" value="1"/>
</dbReference>
<feature type="compositionally biased region" description="Basic and acidic residues" evidence="11">
    <location>
        <begin position="89"/>
        <end position="101"/>
    </location>
</feature>
<feature type="compositionally biased region" description="Polar residues" evidence="11">
    <location>
        <begin position="69"/>
        <end position="87"/>
    </location>
</feature>
<dbReference type="GO" id="GO:0001070">
    <property type="term" value="F:RNA-binding transcription regulator activity"/>
    <property type="evidence" value="ECO:0007669"/>
    <property type="project" value="InterPro"/>
</dbReference>
<proteinExistence type="inferred from homology"/>